<dbReference type="PANTHER" id="PTHR38588:SF1">
    <property type="entry name" value="BLL0334 PROTEIN"/>
    <property type="match status" value="1"/>
</dbReference>
<accession>A0A1M6A5U3</accession>
<dbReference type="Gene3D" id="3.30.530.20">
    <property type="match status" value="1"/>
</dbReference>
<dbReference type="PANTHER" id="PTHR38588">
    <property type="entry name" value="BLL0334 PROTEIN"/>
    <property type="match status" value="1"/>
</dbReference>
<keyword evidence="3" id="KW-1185">Reference proteome</keyword>
<dbReference type="RefSeq" id="WP_073109449.1">
    <property type="nucleotide sequence ID" value="NZ_FQXE01000021.1"/>
</dbReference>
<gene>
    <name evidence="2" type="ORF">SAMN04488135_12125</name>
</gene>
<evidence type="ECO:0000256" key="1">
    <source>
        <dbReference type="SAM" id="Phobius"/>
    </source>
</evidence>
<proteinExistence type="predicted"/>
<feature type="transmembrane region" description="Helical" evidence="1">
    <location>
        <begin position="176"/>
        <end position="197"/>
    </location>
</feature>
<reference evidence="2 3" key="1">
    <citation type="submission" date="2016-11" db="EMBL/GenBank/DDBJ databases">
        <authorList>
            <person name="Jaros S."/>
            <person name="Januszkiewicz K."/>
            <person name="Wedrychowicz H."/>
        </authorList>
    </citation>
    <scope>NUCLEOTIDE SEQUENCE [LARGE SCALE GENOMIC DNA]</scope>
    <source>
        <strain evidence="2 3">CGMCC 1.10190</strain>
    </source>
</reference>
<dbReference type="InterPro" id="IPR010419">
    <property type="entry name" value="CO_DH_gsu"/>
</dbReference>
<dbReference type="STRING" id="658167.SAMN04488135_12125"/>
<keyword evidence="1" id="KW-0472">Membrane</keyword>
<dbReference type="EMBL" id="FQXE01000021">
    <property type="protein sequence ID" value="SHI31799.1"/>
    <property type="molecule type" value="Genomic_DNA"/>
</dbReference>
<evidence type="ECO:0008006" key="4">
    <source>
        <dbReference type="Google" id="ProtNLM"/>
    </source>
</evidence>
<sequence length="198" mass="20624">MELKGEQIIALPAGQVWAALNDPAVLQQCVPGCDVFELTGENQYKIVMTATVGPIKAKFTGKLLLSDIAPPESYKLSFDGSGGAAGSGKGTAAVSLAPIPEGTRLQYTVSATVGGRLAQVGARLIDGVAKKMADQFFARFRMTVEPARELADAEAAFEGGASTAAESAPASRRRNALLWSGLAAAIAALAILFYMYAR</sequence>
<dbReference type="OrthoDB" id="9787428at2"/>
<dbReference type="Proteomes" id="UP000184226">
    <property type="component" value="Unassembled WGS sequence"/>
</dbReference>
<protein>
    <recommendedName>
        <fullName evidence="4">Carbon monoxide dehydrogenase subunit G</fullName>
    </recommendedName>
</protein>
<evidence type="ECO:0000313" key="2">
    <source>
        <dbReference type="EMBL" id="SHI31799.1"/>
    </source>
</evidence>
<dbReference type="CDD" id="cd05018">
    <property type="entry name" value="CoxG"/>
    <property type="match status" value="1"/>
</dbReference>
<organism evidence="2 3">
    <name type="scientific">Pollutimonas bauzanensis</name>
    <dbReference type="NCBI Taxonomy" id="658167"/>
    <lineage>
        <taxon>Bacteria</taxon>
        <taxon>Pseudomonadati</taxon>
        <taxon>Pseudomonadota</taxon>
        <taxon>Betaproteobacteria</taxon>
        <taxon>Burkholderiales</taxon>
        <taxon>Alcaligenaceae</taxon>
        <taxon>Pollutimonas</taxon>
    </lineage>
</organism>
<dbReference type="SUPFAM" id="SSF55961">
    <property type="entry name" value="Bet v1-like"/>
    <property type="match status" value="1"/>
</dbReference>
<dbReference type="AlphaFoldDB" id="A0A1M6A5U3"/>
<keyword evidence="1" id="KW-0812">Transmembrane</keyword>
<name>A0A1M6A5U3_9BURK</name>
<evidence type="ECO:0000313" key="3">
    <source>
        <dbReference type="Proteomes" id="UP000184226"/>
    </source>
</evidence>
<dbReference type="InterPro" id="IPR023393">
    <property type="entry name" value="START-like_dom_sf"/>
</dbReference>
<dbReference type="Pfam" id="PF06240">
    <property type="entry name" value="COXG"/>
    <property type="match status" value="1"/>
</dbReference>
<keyword evidence="1" id="KW-1133">Transmembrane helix</keyword>